<dbReference type="GO" id="GO:0050660">
    <property type="term" value="F:flavin adenine dinucleotide binding"/>
    <property type="evidence" value="ECO:0007669"/>
    <property type="project" value="InterPro"/>
</dbReference>
<dbReference type="PANTHER" id="PTHR43884:SF20">
    <property type="entry name" value="ACYL-COA DEHYDROGENASE FADE28"/>
    <property type="match status" value="1"/>
</dbReference>
<accession>A0A3G9J602</accession>
<dbReference type="SUPFAM" id="SSF47203">
    <property type="entry name" value="Acyl-CoA dehydrogenase C-terminal domain-like"/>
    <property type="match status" value="1"/>
</dbReference>
<gene>
    <name evidence="8" type="ORF">Back2_27260</name>
</gene>
<evidence type="ECO:0000256" key="3">
    <source>
        <dbReference type="ARBA" id="ARBA00022630"/>
    </source>
</evidence>
<dbReference type="InterPro" id="IPR037069">
    <property type="entry name" value="AcylCoA_DH/ox_N_sf"/>
</dbReference>
<evidence type="ECO:0000259" key="6">
    <source>
        <dbReference type="Pfam" id="PF00441"/>
    </source>
</evidence>
<dbReference type="InterPro" id="IPR013786">
    <property type="entry name" value="AcylCoA_DH/ox_N"/>
</dbReference>
<dbReference type="Pfam" id="PF00441">
    <property type="entry name" value="Acyl-CoA_dh_1"/>
    <property type="match status" value="1"/>
</dbReference>
<dbReference type="SUPFAM" id="SSF56645">
    <property type="entry name" value="Acyl-CoA dehydrogenase NM domain-like"/>
    <property type="match status" value="1"/>
</dbReference>
<evidence type="ECO:0000256" key="2">
    <source>
        <dbReference type="ARBA" id="ARBA00009347"/>
    </source>
</evidence>
<sequence>MTRTPEQEELAATVRSLLAKRSDSAAVRVAMESPVGHDASLWQLLCEQVGVAALPIPEEAGGAGFSLAEALVVAEEIGYALAPLPLVSSLIASAALITTPGTESLLERIAGGEVATLASATTTSASTDVDEPLTYVDGRVSGTIEYVLDGDIATVLIAAARTGDGVALVSVDPADVARTQTPAMDPTLRLANLTFDDAPATLVVDDASEALSRAHDAGCLTVAALQVGAARRGLDMTVAYAKERVQFGRPIGSFQALKHRMADMLVRVEMARSAVDAATTDPTMIHSAAAYCSDALSHIGAETIQLHGGIGITWEHDAHLVFKRAHALGQLFGQPHEHRALISL</sequence>
<evidence type="ECO:0000313" key="9">
    <source>
        <dbReference type="Proteomes" id="UP000271573"/>
    </source>
</evidence>
<evidence type="ECO:0000256" key="5">
    <source>
        <dbReference type="ARBA" id="ARBA00023002"/>
    </source>
</evidence>
<dbReference type="OrthoDB" id="7328575at2"/>
<dbReference type="GO" id="GO:0003995">
    <property type="term" value="F:acyl-CoA dehydrogenase activity"/>
    <property type="evidence" value="ECO:0007669"/>
    <property type="project" value="TreeGrafter"/>
</dbReference>
<protein>
    <submittedName>
        <fullName evidence="8">Acyl-CoA dehydrogenase</fullName>
    </submittedName>
</protein>
<keyword evidence="4" id="KW-0274">FAD</keyword>
<dbReference type="EMBL" id="AP019307">
    <property type="protein sequence ID" value="BBH18439.1"/>
    <property type="molecule type" value="Genomic_DNA"/>
</dbReference>
<comment type="cofactor">
    <cofactor evidence="1">
        <name>FAD</name>
        <dbReference type="ChEBI" id="CHEBI:57692"/>
    </cofactor>
</comment>
<proteinExistence type="inferred from homology"/>
<dbReference type="Gene3D" id="1.20.140.10">
    <property type="entry name" value="Butyryl-CoA Dehydrogenase, subunit A, domain 3"/>
    <property type="match status" value="1"/>
</dbReference>
<evidence type="ECO:0000256" key="1">
    <source>
        <dbReference type="ARBA" id="ARBA00001974"/>
    </source>
</evidence>
<dbReference type="Gene3D" id="1.10.540.10">
    <property type="entry name" value="Acyl-CoA dehydrogenase/oxidase, N-terminal domain"/>
    <property type="match status" value="1"/>
</dbReference>
<dbReference type="Proteomes" id="UP000271573">
    <property type="component" value="Chromosome"/>
</dbReference>
<keyword evidence="9" id="KW-1185">Reference proteome</keyword>
<name>A0A3G9J602_9ACTN</name>
<evidence type="ECO:0000313" key="8">
    <source>
        <dbReference type="EMBL" id="BBH18439.1"/>
    </source>
</evidence>
<dbReference type="InterPro" id="IPR009075">
    <property type="entry name" value="AcylCo_DH/oxidase_C"/>
</dbReference>
<dbReference type="InterPro" id="IPR036250">
    <property type="entry name" value="AcylCo_DH-like_C"/>
</dbReference>
<keyword evidence="5" id="KW-0560">Oxidoreductase</keyword>
<keyword evidence="3" id="KW-0285">Flavoprotein</keyword>
<feature type="domain" description="Acyl-CoA dehydrogenase/oxidase C-terminal" evidence="6">
    <location>
        <begin position="220"/>
        <end position="333"/>
    </location>
</feature>
<evidence type="ECO:0000256" key="4">
    <source>
        <dbReference type="ARBA" id="ARBA00022827"/>
    </source>
</evidence>
<organism evidence="8 9">
    <name type="scientific">Nocardioides baekrokdamisoli</name>
    <dbReference type="NCBI Taxonomy" id="1804624"/>
    <lineage>
        <taxon>Bacteria</taxon>
        <taxon>Bacillati</taxon>
        <taxon>Actinomycetota</taxon>
        <taxon>Actinomycetes</taxon>
        <taxon>Propionibacteriales</taxon>
        <taxon>Nocardioidaceae</taxon>
        <taxon>Nocardioides</taxon>
    </lineage>
</organism>
<dbReference type="PANTHER" id="PTHR43884">
    <property type="entry name" value="ACYL-COA DEHYDROGENASE"/>
    <property type="match status" value="1"/>
</dbReference>
<comment type="similarity">
    <text evidence="2">Belongs to the acyl-CoA dehydrogenase family.</text>
</comment>
<feature type="domain" description="Acyl-CoA dehydrogenase/oxidase N-terminal" evidence="7">
    <location>
        <begin position="4"/>
        <end position="107"/>
    </location>
</feature>
<dbReference type="KEGG" id="nbe:Back2_27260"/>
<reference evidence="8 9" key="1">
    <citation type="submission" date="2018-11" db="EMBL/GenBank/DDBJ databases">
        <title>Complete genome sequence of Nocardioides baekrokdamisoli strain KCTC 39748.</title>
        <authorList>
            <person name="Kang S.W."/>
            <person name="Lee K.C."/>
            <person name="Kim K.K."/>
            <person name="Kim J.S."/>
            <person name="Kim D.S."/>
            <person name="Ko S.H."/>
            <person name="Yang S.H."/>
            <person name="Shin Y.K."/>
            <person name="Lee J.S."/>
        </authorList>
    </citation>
    <scope>NUCLEOTIDE SEQUENCE [LARGE SCALE GENOMIC DNA]</scope>
    <source>
        <strain evidence="8 9">KCTC 39748</strain>
    </source>
</reference>
<dbReference type="InterPro" id="IPR009100">
    <property type="entry name" value="AcylCoA_DH/oxidase_NM_dom_sf"/>
</dbReference>
<dbReference type="Pfam" id="PF02771">
    <property type="entry name" value="Acyl-CoA_dh_N"/>
    <property type="match status" value="1"/>
</dbReference>
<dbReference type="RefSeq" id="WP_125569741.1">
    <property type="nucleotide sequence ID" value="NZ_AP019307.1"/>
</dbReference>
<dbReference type="AlphaFoldDB" id="A0A3G9J602"/>
<evidence type="ECO:0000259" key="7">
    <source>
        <dbReference type="Pfam" id="PF02771"/>
    </source>
</evidence>